<evidence type="ECO:0000313" key="4">
    <source>
        <dbReference type="Proteomes" id="UP000263900"/>
    </source>
</evidence>
<keyword evidence="4" id="KW-1185">Reference proteome</keyword>
<name>A0A3B7MMI8_9BACT</name>
<keyword evidence="1" id="KW-0472">Membrane</keyword>
<reference evidence="3 4" key="1">
    <citation type="submission" date="2018-09" db="EMBL/GenBank/DDBJ databases">
        <title>Genome sequencing of strain 6GH32-13.</title>
        <authorList>
            <person name="Weon H.-Y."/>
            <person name="Heo J."/>
            <person name="Kwon S.-W."/>
        </authorList>
    </citation>
    <scope>NUCLEOTIDE SEQUENCE [LARGE SCALE GENOMIC DNA]</scope>
    <source>
        <strain evidence="3 4">5GH32-13</strain>
    </source>
</reference>
<feature type="domain" description="Mce/MlaD" evidence="2">
    <location>
        <begin position="37"/>
        <end position="110"/>
    </location>
</feature>
<dbReference type="Pfam" id="PF02470">
    <property type="entry name" value="MlaD"/>
    <property type="match status" value="1"/>
</dbReference>
<protein>
    <submittedName>
        <fullName evidence="3">MCE family protein</fullName>
    </submittedName>
</protein>
<evidence type="ECO:0000256" key="1">
    <source>
        <dbReference type="SAM" id="Phobius"/>
    </source>
</evidence>
<dbReference type="PANTHER" id="PTHR33371">
    <property type="entry name" value="INTERMEMBRANE PHOSPHOLIPID TRANSPORT SYSTEM BINDING PROTEIN MLAD-RELATED"/>
    <property type="match status" value="1"/>
</dbReference>
<evidence type="ECO:0000313" key="3">
    <source>
        <dbReference type="EMBL" id="AXY74549.1"/>
    </source>
</evidence>
<keyword evidence="1" id="KW-1133">Transmembrane helix</keyword>
<dbReference type="AlphaFoldDB" id="A0A3B7MMI8"/>
<dbReference type="InterPro" id="IPR052336">
    <property type="entry name" value="MlaD_Phospholipid_Transporter"/>
</dbReference>
<keyword evidence="1" id="KW-0812">Transmembrane</keyword>
<dbReference type="OrthoDB" id="9769132at2"/>
<dbReference type="KEGG" id="pseg:D3H65_11420"/>
<dbReference type="InterPro" id="IPR003399">
    <property type="entry name" value="Mce/MlaD"/>
</dbReference>
<gene>
    <name evidence="3" type="ORF">D3H65_11420</name>
</gene>
<accession>A0A3B7MMI8</accession>
<sequence>MKISNETKVGSLTAIAIVILILGFNFLKGKNLADRSDKIYAEFPAVDGLQVSNPIFINGLQVGKVYGMVEKDKNLSGVVVTISLTKDINIPKNSVATISSELLGTTSIKIRLGSGGDYIQDGDTLQTAKTLGLADKLQSSLDPTLASVNKTLGSLDVVLQNLNSVLDPNTKNNLQSIVANLTSSSRSLEKLLDAQTGMLAKTLANTESVTGNLAKNNDKINATVDNLEKATAKLANVKLDEAVASLQGTLTKLGAAVDKVNSNQSSIGALLNDRKLYDQLLQTNRSLTTLLDDLRTNPKRYVNISVFGRKDKKGPLMSPIYDSTSTSKP</sequence>
<organism evidence="3 4">
    <name type="scientific">Paraflavitalea soli</name>
    <dbReference type="NCBI Taxonomy" id="2315862"/>
    <lineage>
        <taxon>Bacteria</taxon>
        <taxon>Pseudomonadati</taxon>
        <taxon>Bacteroidota</taxon>
        <taxon>Chitinophagia</taxon>
        <taxon>Chitinophagales</taxon>
        <taxon>Chitinophagaceae</taxon>
        <taxon>Paraflavitalea</taxon>
    </lineage>
</organism>
<dbReference type="PANTHER" id="PTHR33371:SF4">
    <property type="entry name" value="INTERMEMBRANE PHOSPHOLIPID TRANSPORT SYSTEM BINDING PROTEIN MLAD"/>
    <property type="match status" value="1"/>
</dbReference>
<dbReference type="RefSeq" id="WP_119050434.1">
    <property type="nucleotide sequence ID" value="NZ_CP032157.1"/>
</dbReference>
<dbReference type="EMBL" id="CP032157">
    <property type="protein sequence ID" value="AXY74549.1"/>
    <property type="molecule type" value="Genomic_DNA"/>
</dbReference>
<feature type="transmembrane region" description="Helical" evidence="1">
    <location>
        <begin position="9"/>
        <end position="27"/>
    </location>
</feature>
<proteinExistence type="predicted"/>
<dbReference type="Proteomes" id="UP000263900">
    <property type="component" value="Chromosome"/>
</dbReference>
<evidence type="ECO:0000259" key="2">
    <source>
        <dbReference type="Pfam" id="PF02470"/>
    </source>
</evidence>